<evidence type="ECO:0000313" key="8">
    <source>
        <dbReference type="Proteomes" id="UP000254869"/>
    </source>
</evidence>
<dbReference type="Proteomes" id="UP000254869">
    <property type="component" value="Unassembled WGS sequence"/>
</dbReference>
<dbReference type="AlphaFoldDB" id="A0A370I9G7"/>
<dbReference type="GO" id="GO:0016020">
    <property type="term" value="C:membrane"/>
    <property type="evidence" value="ECO:0007669"/>
    <property type="project" value="UniProtKB-SubCell"/>
</dbReference>
<keyword evidence="2 5" id="KW-0812">Transmembrane</keyword>
<sequence>MSTHLLPRWIGLDLRRIAHNGRFAAFSLILPALFFVIFGIRDDLKTYHYPGGNATAYVMVSMAAYASAMASTSAAAQISAERWQGWVRQLRALPPSLHSYVVVRVAVAAVQAAISEIPVFALGALLGAQMNTAGWILCPIVCWLGSMMFAAFGVVIGFTMRSQNAMQIVGPGLTLLAALGGLFVPINSGPLQIVSAVSPLYGVGFLARQPIVQSTAVAGAVVNITVWLIAAVLASGWAVSRLVGRTVR</sequence>
<keyword evidence="8" id="KW-1185">Reference proteome</keyword>
<feature type="transmembrane region" description="Helical" evidence="5">
    <location>
        <begin position="168"/>
        <end position="186"/>
    </location>
</feature>
<dbReference type="STRING" id="1210086.GCA_001613105_04357"/>
<gene>
    <name evidence="7" type="ORF">DFR76_103447</name>
</gene>
<feature type="transmembrane region" description="Helical" evidence="5">
    <location>
        <begin position="21"/>
        <end position="40"/>
    </location>
</feature>
<name>A0A370I9G7_9NOCA</name>
<dbReference type="Pfam" id="PF01061">
    <property type="entry name" value="ABC2_membrane"/>
    <property type="match status" value="1"/>
</dbReference>
<feature type="transmembrane region" description="Helical" evidence="5">
    <location>
        <begin position="101"/>
        <end position="126"/>
    </location>
</feature>
<keyword evidence="3 5" id="KW-1133">Transmembrane helix</keyword>
<organism evidence="7 8">
    <name type="scientific">Nocardia pseudobrasiliensis</name>
    <dbReference type="NCBI Taxonomy" id="45979"/>
    <lineage>
        <taxon>Bacteria</taxon>
        <taxon>Bacillati</taxon>
        <taxon>Actinomycetota</taxon>
        <taxon>Actinomycetes</taxon>
        <taxon>Mycobacteriales</taxon>
        <taxon>Nocardiaceae</taxon>
        <taxon>Nocardia</taxon>
    </lineage>
</organism>
<protein>
    <submittedName>
        <fullName evidence="7">ABC-2 type transport system permease protein</fullName>
    </submittedName>
</protein>
<dbReference type="InterPro" id="IPR013525">
    <property type="entry name" value="ABC2_TM"/>
</dbReference>
<evidence type="ECO:0000259" key="6">
    <source>
        <dbReference type="Pfam" id="PF01061"/>
    </source>
</evidence>
<comment type="subcellular location">
    <subcellularLocation>
        <location evidence="1">Membrane</location>
        <topology evidence="1">Multi-pass membrane protein</topology>
    </subcellularLocation>
</comment>
<comment type="caution">
    <text evidence="7">The sequence shown here is derived from an EMBL/GenBank/DDBJ whole genome shotgun (WGS) entry which is preliminary data.</text>
</comment>
<evidence type="ECO:0000256" key="1">
    <source>
        <dbReference type="ARBA" id="ARBA00004141"/>
    </source>
</evidence>
<dbReference type="PANTHER" id="PTHR43229">
    <property type="entry name" value="NODULATION PROTEIN J"/>
    <property type="match status" value="1"/>
</dbReference>
<evidence type="ECO:0000256" key="4">
    <source>
        <dbReference type="ARBA" id="ARBA00023136"/>
    </source>
</evidence>
<accession>A0A370I9G7</accession>
<dbReference type="GO" id="GO:0140359">
    <property type="term" value="F:ABC-type transporter activity"/>
    <property type="evidence" value="ECO:0007669"/>
    <property type="project" value="InterPro"/>
</dbReference>
<evidence type="ECO:0000256" key="3">
    <source>
        <dbReference type="ARBA" id="ARBA00022989"/>
    </source>
</evidence>
<feature type="transmembrane region" description="Helical" evidence="5">
    <location>
        <begin position="60"/>
        <end position="80"/>
    </location>
</feature>
<dbReference type="InterPro" id="IPR051784">
    <property type="entry name" value="Nod_factor_ABC_transporter"/>
</dbReference>
<feature type="domain" description="ABC-2 type transporter transmembrane" evidence="6">
    <location>
        <begin position="25"/>
        <end position="201"/>
    </location>
</feature>
<keyword evidence="4 5" id="KW-0472">Membrane</keyword>
<reference evidence="7 8" key="1">
    <citation type="submission" date="2018-07" db="EMBL/GenBank/DDBJ databases">
        <title>Genomic Encyclopedia of Type Strains, Phase IV (KMG-IV): sequencing the most valuable type-strain genomes for metagenomic binning, comparative biology and taxonomic classification.</title>
        <authorList>
            <person name="Goeker M."/>
        </authorList>
    </citation>
    <scope>NUCLEOTIDE SEQUENCE [LARGE SCALE GENOMIC DNA]</scope>
    <source>
        <strain evidence="7 8">DSM 44290</strain>
    </source>
</reference>
<dbReference type="RefSeq" id="WP_068000500.1">
    <property type="nucleotide sequence ID" value="NZ_QQBC01000003.1"/>
</dbReference>
<dbReference type="PANTHER" id="PTHR43229:SF2">
    <property type="entry name" value="NODULATION PROTEIN J"/>
    <property type="match status" value="1"/>
</dbReference>
<evidence type="ECO:0000313" key="7">
    <source>
        <dbReference type="EMBL" id="RDI67376.1"/>
    </source>
</evidence>
<evidence type="ECO:0000256" key="2">
    <source>
        <dbReference type="ARBA" id="ARBA00022692"/>
    </source>
</evidence>
<evidence type="ECO:0000256" key="5">
    <source>
        <dbReference type="SAM" id="Phobius"/>
    </source>
</evidence>
<dbReference type="EMBL" id="QQBC01000003">
    <property type="protein sequence ID" value="RDI67376.1"/>
    <property type="molecule type" value="Genomic_DNA"/>
</dbReference>
<feature type="transmembrane region" description="Helical" evidence="5">
    <location>
        <begin position="216"/>
        <end position="239"/>
    </location>
</feature>
<feature type="transmembrane region" description="Helical" evidence="5">
    <location>
        <begin position="132"/>
        <end position="156"/>
    </location>
</feature>
<proteinExistence type="predicted"/>